<reference evidence="13" key="3">
    <citation type="submission" date="2025-09" db="UniProtKB">
        <authorList>
            <consortium name="Ensembl"/>
        </authorList>
    </citation>
    <scope>IDENTIFICATION</scope>
</reference>
<evidence type="ECO:0000256" key="3">
    <source>
        <dbReference type="ARBA" id="ARBA00022527"/>
    </source>
</evidence>
<keyword evidence="3" id="KW-0723">Serine/threonine-protein kinase</keyword>
<dbReference type="FunFam" id="1.10.510.10:FF:000391">
    <property type="entry name" value="Hormonally up-regulated neu tumor-associated kinase"/>
    <property type="match status" value="1"/>
</dbReference>
<keyword evidence="14" id="KW-1185">Reference proteome</keyword>
<evidence type="ECO:0000313" key="14">
    <source>
        <dbReference type="Proteomes" id="UP000694563"/>
    </source>
</evidence>
<dbReference type="PANTHER" id="PTHR24346:SF80">
    <property type="entry name" value="HORMONALLY UP-REGULATED NEU TUMOR-ASSOCIATED KINASE"/>
    <property type="match status" value="1"/>
</dbReference>
<accession>A0A8C3UCX3</accession>
<feature type="binding site" evidence="10">
    <location>
        <position position="96"/>
    </location>
    <ligand>
        <name>ATP</name>
        <dbReference type="ChEBI" id="CHEBI:30616"/>
    </ligand>
</feature>
<feature type="compositionally biased region" description="Polar residues" evidence="11">
    <location>
        <begin position="615"/>
        <end position="626"/>
    </location>
</feature>
<feature type="domain" description="Protein kinase" evidence="12">
    <location>
        <begin position="58"/>
        <end position="316"/>
    </location>
</feature>
<dbReference type="AlphaFoldDB" id="A0A8C3UCX3"/>
<reference evidence="13" key="1">
    <citation type="submission" date="2020-10" db="EMBL/GenBank/DDBJ databases">
        <title>Catharus ustulatus (Swainson's thrush) genome, bCatUst1, primary haplotype v2.</title>
        <authorList>
            <person name="Delmore K."/>
            <person name="Vafadar M."/>
            <person name="Formenti G."/>
            <person name="Chow W."/>
            <person name="Pelan S."/>
            <person name="Howe K."/>
            <person name="Rhie A."/>
            <person name="Mountcastle J."/>
            <person name="Haase B."/>
            <person name="Fedrigo O."/>
            <person name="Jarvis E.D."/>
        </authorList>
    </citation>
    <scope>NUCLEOTIDE SEQUENCE [LARGE SCALE GENOMIC DNA]</scope>
</reference>
<dbReference type="GO" id="GO:0005737">
    <property type="term" value="C:cytoplasm"/>
    <property type="evidence" value="ECO:0007669"/>
    <property type="project" value="TreeGrafter"/>
</dbReference>
<sequence>MPAAAGDGLLGEPAAVAAGGEARRAAADGGSFLAAWLSAAAPRERLRDFQHTKRVGNYLIGRKLGEGSFAKVREGLHVLTGEKVAVKVIDKKRAKKDTYVTKNLRREGQIQQMIRHPNIAQLLDILETENSYYLVMELCPGGNLMHKIYEKKRLEEHEARKYIRQLILAVEHLHRAGVVHRDLKIENLLLDEDNNIKLIDFGLSNCAGILGYSDPFSTQCGSPAYAAPELLARKKYGPKIDVWSIGVNMYAMLTGTLPFTVEPFSLRALYQKMVDKEMNPFPTQLSSAAINFLRSLLEPDPAKRPNIQQALANRWLNENYPGRAPPNVTYPNRIHLEDLSQSVLLHMTEKLGYKNSDVINTVLSNRASHTLAIYFLLNKKLERYLKAEGQDGICHKNQLYQIEKYKANKDSYEVKLTKDKKLKEQEKKGEILHRQLPKKTEKSPVSYRQPSSCLISQIQNTKALLKDRKVTKAGAQEKGQGLFRVVACDMGCVTSSSLEYLEVQQPPPRTPRLLKRQESPQPEPSRIGGQAKDSPLILNIVHSFESVDREDQIDQVSPSHQYRILGSPMNFPYKSSSERTLSPLFPPGSTSPVHPTQVSFTYEEKAYPAKEEAVSPTQLVPSNPLGSPNCVKSRGRFPMMGIGQMLRKRNQSMQSASEKPLEARMPQLQQMSPTQISFNTEAVSGQC</sequence>
<comment type="catalytic activity">
    <reaction evidence="9">
        <text>L-seryl-[protein] + ATP = O-phospho-L-seryl-[protein] + ADP + H(+)</text>
        <dbReference type="Rhea" id="RHEA:17989"/>
        <dbReference type="Rhea" id="RHEA-COMP:9863"/>
        <dbReference type="Rhea" id="RHEA-COMP:11604"/>
        <dbReference type="ChEBI" id="CHEBI:15378"/>
        <dbReference type="ChEBI" id="CHEBI:29999"/>
        <dbReference type="ChEBI" id="CHEBI:30616"/>
        <dbReference type="ChEBI" id="CHEBI:83421"/>
        <dbReference type="ChEBI" id="CHEBI:456216"/>
        <dbReference type="EC" id="2.7.11.1"/>
    </reaction>
</comment>
<dbReference type="EC" id="2.7.11.1" evidence="2"/>
<comment type="catalytic activity">
    <reaction evidence="8">
        <text>L-threonyl-[protein] + ATP = O-phospho-L-threonyl-[protein] + ADP + H(+)</text>
        <dbReference type="Rhea" id="RHEA:46608"/>
        <dbReference type="Rhea" id="RHEA-COMP:11060"/>
        <dbReference type="Rhea" id="RHEA-COMP:11605"/>
        <dbReference type="ChEBI" id="CHEBI:15378"/>
        <dbReference type="ChEBI" id="CHEBI:30013"/>
        <dbReference type="ChEBI" id="CHEBI:30616"/>
        <dbReference type="ChEBI" id="CHEBI:61977"/>
        <dbReference type="ChEBI" id="CHEBI:456216"/>
        <dbReference type="EC" id="2.7.11.1"/>
    </reaction>
</comment>
<dbReference type="InterPro" id="IPR000719">
    <property type="entry name" value="Prot_kinase_dom"/>
</dbReference>
<evidence type="ECO:0000259" key="12">
    <source>
        <dbReference type="PROSITE" id="PS50011"/>
    </source>
</evidence>
<keyword evidence="5 10" id="KW-0547">Nucleotide-binding</keyword>
<keyword evidence="6" id="KW-0418">Kinase</keyword>
<organism evidence="13 14">
    <name type="scientific">Catharus ustulatus</name>
    <name type="common">Russet-backed thrush</name>
    <name type="synonym">Hylocichla ustulatus</name>
    <dbReference type="NCBI Taxonomy" id="91951"/>
    <lineage>
        <taxon>Eukaryota</taxon>
        <taxon>Metazoa</taxon>
        <taxon>Chordata</taxon>
        <taxon>Craniata</taxon>
        <taxon>Vertebrata</taxon>
        <taxon>Euteleostomi</taxon>
        <taxon>Archelosauria</taxon>
        <taxon>Archosauria</taxon>
        <taxon>Dinosauria</taxon>
        <taxon>Saurischia</taxon>
        <taxon>Theropoda</taxon>
        <taxon>Coelurosauria</taxon>
        <taxon>Aves</taxon>
        <taxon>Neognathae</taxon>
        <taxon>Neoaves</taxon>
        <taxon>Telluraves</taxon>
        <taxon>Australaves</taxon>
        <taxon>Passeriformes</taxon>
        <taxon>Turdidae</taxon>
        <taxon>Catharus</taxon>
    </lineage>
</organism>
<evidence type="ECO:0000256" key="11">
    <source>
        <dbReference type="SAM" id="MobiDB-lite"/>
    </source>
</evidence>
<feature type="region of interest" description="Disordered" evidence="11">
    <location>
        <begin position="502"/>
        <end position="531"/>
    </location>
</feature>
<keyword evidence="7 10" id="KW-0067">ATP-binding</keyword>
<dbReference type="GO" id="GO:0004674">
    <property type="term" value="F:protein serine/threonine kinase activity"/>
    <property type="evidence" value="ECO:0007669"/>
    <property type="project" value="UniProtKB-KW"/>
</dbReference>
<dbReference type="CDD" id="cd14070">
    <property type="entry name" value="STKc_HUNK"/>
    <property type="match status" value="1"/>
</dbReference>
<evidence type="ECO:0000256" key="8">
    <source>
        <dbReference type="ARBA" id="ARBA00047899"/>
    </source>
</evidence>
<evidence type="ECO:0000256" key="2">
    <source>
        <dbReference type="ARBA" id="ARBA00012513"/>
    </source>
</evidence>
<dbReference type="Pfam" id="PF00069">
    <property type="entry name" value="Pkinase"/>
    <property type="match status" value="1"/>
</dbReference>
<reference evidence="13" key="2">
    <citation type="submission" date="2025-08" db="UniProtKB">
        <authorList>
            <consortium name="Ensembl"/>
        </authorList>
    </citation>
    <scope>IDENTIFICATION</scope>
</reference>
<dbReference type="Proteomes" id="UP000694563">
    <property type="component" value="Chromosome 2"/>
</dbReference>
<evidence type="ECO:0000256" key="9">
    <source>
        <dbReference type="ARBA" id="ARBA00048679"/>
    </source>
</evidence>
<dbReference type="Gene3D" id="1.10.510.10">
    <property type="entry name" value="Transferase(Phosphotransferase) domain 1"/>
    <property type="match status" value="1"/>
</dbReference>
<evidence type="ECO:0000256" key="4">
    <source>
        <dbReference type="ARBA" id="ARBA00022679"/>
    </source>
</evidence>
<dbReference type="InterPro" id="IPR034671">
    <property type="entry name" value="Hunk"/>
</dbReference>
<comment type="similarity">
    <text evidence="1">Belongs to the protein kinase superfamily. CAMK Ser/Thr protein kinase family. SNF1 subfamily.</text>
</comment>
<dbReference type="PANTHER" id="PTHR24346">
    <property type="entry name" value="MAP/MICROTUBULE AFFINITY-REGULATING KINASE"/>
    <property type="match status" value="1"/>
</dbReference>
<dbReference type="PROSITE" id="PS50011">
    <property type="entry name" value="PROTEIN_KINASE_DOM"/>
    <property type="match status" value="1"/>
</dbReference>
<dbReference type="InterPro" id="IPR011009">
    <property type="entry name" value="Kinase-like_dom_sf"/>
</dbReference>
<feature type="region of interest" description="Disordered" evidence="11">
    <location>
        <begin position="613"/>
        <end position="636"/>
    </location>
</feature>
<dbReference type="FunFam" id="3.30.200.20:FF:000003">
    <property type="entry name" value="Non-specific serine/threonine protein kinase"/>
    <property type="match status" value="1"/>
</dbReference>
<evidence type="ECO:0000256" key="6">
    <source>
        <dbReference type="ARBA" id="ARBA00022777"/>
    </source>
</evidence>
<dbReference type="PROSITE" id="PS00108">
    <property type="entry name" value="PROTEIN_KINASE_ST"/>
    <property type="match status" value="1"/>
</dbReference>
<dbReference type="InterPro" id="IPR017441">
    <property type="entry name" value="Protein_kinase_ATP_BS"/>
</dbReference>
<evidence type="ECO:0000256" key="10">
    <source>
        <dbReference type="PROSITE-ProRule" id="PRU10141"/>
    </source>
</evidence>
<dbReference type="SUPFAM" id="SSF56112">
    <property type="entry name" value="Protein kinase-like (PK-like)"/>
    <property type="match status" value="1"/>
</dbReference>
<evidence type="ECO:0000313" key="13">
    <source>
        <dbReference type="Ensembl" id="ENSCUSP00005011464.1"/>
    </source>
</evidence>
<evidence type="ECO:0000256" key="7">
    <source>
        <dbReference type="ARBA" id="ARBA00022840"/>
    </source>
</evidence>
<proteinExistence type="inferred from homology"/>
<dbReference type="GO" id="GO:0035556">
    <property type="term" value="P:intracellular signal transduction"/>
    <property type="evidence" value="ECO:0007669"/>
    <property type="project" value="TreeGrafter"/>
</dbReference>
<dbReference type="GO" id="GO:0005524">
    <property type="term" value="F:ATP binding"/>
    <property type="evidence" value="ECO:0007669"/>
    <property type="project" value="UniProtKB-UniRule"/>
</dbReference>
<name>A0A8C3UCX3_CATUS</name>
<protein>
    <recommendedName>
        <fullName evidence="2">non-specific serine/threonine protein kinase</fullName>
        <ecNumber evidence="2">2.7.11.1</ecNumber>
    </recommendedName>
</protein>
<keyword evidence="4" id="KW-0808">Transferase</keyword>
<dbReference type="Ensembl" id="ENSCUST00005011943.1">
    <property type="protein sequence ID" value="ENSCUSP00005011464.1"/>
    <property type="gene ID" value="ENSCUSG00005007371.1"/>
</dbReference>
<gene>
    <name evidence="13" type="primary">HUNK</name>
</gene>
<dbReference type="InterPro" id="IPR008271">
    <property type="entry name" value="Ser/Thr_kinase_AS"/>
</dbReference>
<dbReference type="PROSITE" id="PS00107">
    <property type="entry name" value="PROTEIN_KINASE_ATP"/>
    <property type="match status" value="1"/>
</dbReference>
<dbReference type="SMART" id="SM00220">
    <property type="entry name" value="S_TKc"/>
    <property type="match status" value="1"/>
</dbReference>
<evidence type="ECO:0000256" key="1">
    <source>
        <dbReference type="ARBA" id="ARBA00006234"/>
    </source>
</evidence>
<evidence type="ECO:0000256" key="5">
    <source>
        <dbReference type="ARBA" id="ARBA00022741"/>
    </source>
</evidence>